<evidence type="ECO:0000256" key="8">
    <source>
        <dbReference type="ARBA" id="ARBA00049560"/>
    </source>
</evidence>
<dbReference type="AlphaFoldDB" id="A0A7M7KD94"/>
<feature type="transmembrane region" description="Helical" evidence="9">
    <location>
        <begin position="212"/>
        <end position="232"/>
    </location>
</feature>
<dbReference type="FunCoup" id="A0A7M7KD94">
    <property type="interactions" value="75"/>
</dbReference>
<evidence type="ECO:0000256" key="7">
    <source>
        <dbReference type="ARBA" id="ARBA00049458"/>
    </source>
</evidence>
<dbReference type="RefSeq" id="XP_022664105.1">
    <property type="nucleotide sequence ID" value="XM_022808370.1"/>
</dbReference>
<evidence type="ECO:0000256" key="2">
    <source>
        <dbReference type="ARBA" id="ARBA00007375"/>
    </source>
</evidence>
<dbReference type="InParanoid" id="A0A7M7KD94"/>
<organism evidence="10 11">
    <name type="scientific">Varroa destructor</name>
    <name type="common">Honeybee mite</name>
    <dbReference type="NCBI Taxonomy" id="109461"/>
    <lineage>
        <taxon>Eukaryota</taxon>
        <taxon>Metazoa</taxon>
        <taxon>Ecdysozoa</taxon>
        <taxon>Arthropoda</taxon>
        <taxon>Chelicerata</taxon>
        <taxon>Arachnida</taxon>
        <taxon>Acari</taxon>
        <taxon>Parasitiformes</taxon>
        <taxon>Mesostigmata</taxon>
        <taxon>Gamasina</taxon>
        <taxon>Dermanyssoidea</taxon>
        <taxon>Varroidae</taxon>
        <taxon>Varroa</taxon>
    </lineage>
</organism>
<feature type="transmembrane region" description="Helical" evidence="9">
    <location>
        <begin position="179"/>
        <end position="200"/>
    </location>
</feature>
<dbReference type="EC" id="3.3.2.2" evidence="6"/>
<keyword evidence="11" id="KW-1185">Reference proteome</keyword>
<feature type="transmembrane region" description="Helical" evidence="9">
    <location>
        <begin position="150"/>
        <end position="167"/>
    </location>
</feature>
<feature type="transmembrane region" description="Helical" evidence="9">
    <location>
        <begin position="49"/>
        <end position="68"/>
    </location>
</feature>
<dbReference type="PANTHER" id="PTHR31885:SF6">
    <property type="entry name" value="GH04784P"/>
    <property type="match status" value="1"/>
</dbReference>
<evidence type="ECO:0000313" key="10">
    <source>
        <dbReference type="EnsemblMetazoa" id="XP_022664105"/>
    </source>
</evidence>
<name>A0A7M7KD94_VARDE</name>
<evidence type="ECO:0000256" key="5">
    <source>
        <dbReference type="ARBA" id="ARBA00023136"/>
    </source>
</evidence>
<dbReference type="GeneID" id="111251627"/>
<dbReference type="Proteomes" id="UP000594260">
    <property type="component" value="Unplaced"/>
</dbReference>
<dbReference type="OMA" id="ACLIWPA"/>
<comment type="similarity">
    <text evidence="2">Belongs to the TMEM86 family.</text>
</comment>
<proteinExistence type="inferred from homology"/>
<evidence type="ECO:0000256" key="9">
    <source>
        <dbReference type="SAM" id="Phobius"/>
    </source>
</evidence>
<keyword evidence="4 9" id="KW-1133">Transmembrane helix</keyword>
<evidence type="ECO:0000256" key="4">
    <source>
        <dbReference type="ARBA" id="ARBA00022989"/>
    </source>
</evidence>
<evidence type="ECO:0000256" key="3">
    <source>
        <dbReference type="ARBA" id="ARBA00022692"/>
    </source>
</evidence>
<evidence type="ECO:0000313" key="11">
    <source>
        <dbReference type="Proteomes" id="UP000594260"/>
    </source>
</evidence>
<dbReference type="KEGG" id="vde:111251627"/>
<comment type="catalytic activity">
    <reaction evidence="8">
        <text>a 1-O-(1Z-alkenyl)-sn-glycero-3-phosphocholine + H2O = a 2,3-saturated aldehyde + sn-glycerol 3-phosphocholine</text>
        <dbReference type="Rhea" id="RHEA:22544"/>
        <dbReference type="ChEBI" id="CHEBI:15377"/>
        <dbReference type="ChEBI" id="CHEBI:16870"/>
        <dbReference type="ChEBI" id="CHEBI:73359"/>
        <dbReference type="ChEBI" id="CHEBI:77287"/>
        <dbReference type="EC" id="3.3.2.2"/>
    </reaction>
</comment>
<dbReference type="OrthoDB" id="2133758at2759"/>
<comment type="subcellular location">
    <subcellularLocation>
        <location evidence="1">Membrane</location>
        <topology evidence="1">Multi-pass membrane protein</topology>
    </subcellularLocation>
</comment>
<feature type="transmembrane region" description="Helical" evidence="9">
    <location>
        <begin position="101"/>
        <end position="120"/>
    </location>
</feature>
<reference evidence="10" key="1">
    <citation type="submission" date="2021-01" db="UniProtKB">
        <authorList>
            <consortium name="EnsemblMetazoa"/>
        </authorList>
    </citation>
    <scope>IDENTIFICATION</scope>
</reference>
<protein>
    <recommendedName>
        <fullName evidence="6">lysoplasmalogenase</fullName>
        <ecNumber evidence="6">3.3.2.2</ecNumber>
    </recommendedName>
</protein>
<evidence type="ECO:0000256" key="6">
    <source>
        <dbReference type="ARBA" id="ARBA00035673"/>
    </source>
</evidence>
<dbReference type="GO" id="GO:0047408">
    <property type="term" value="F:alkenylglycerophosphocholine hydrolase activity"/>
    <property type="evidence" value="ECO:0007669"/>
    <property type="project" value="UniProtKB-EC"/>
</dbReference>
<dbReference type="PANTHER" id="PTHR31885">
    <property type="entry name" value="GH04784P"/>
    <property type="match status" value="1"/>
</dbReference>
<sequence length="252" mass="28051">MERTSADLYRLPAGFILCRGIFPMALPFVLLTAGYFYGLLKMKEDLTSVHISVLKCGPIVLLALLAIVTGRPSSYKSLIVVGLLVSVVGDFYLVWHDEVNFIKGMVAFALAHLFYIIAFGFRGLAPIPFIVTFAMAAGALHTILPMLDGFLFKAVPVYIVIISLMFWRSLARLHPDYDWCHVVSALGALLFVISDFNLSLNAFYFKEPCKHGQLITMVTYYGGQLAIALSVIDRRRLVEVHMKSIAGKSRTH</sequence>
<keyword evidence="5 9" id="KW-0472">Membrane</keyword>
<comment type="catalytic activity">
    <reaction evidence="7">
        <text>a 1-O-(1Z-alkenyl)-sn-glycero-3-phosphoethanolamine + H2O = a 2,3-saturated aldehyde + sn-glycero-3-phosphoethanolamine</text>
        <dbReference type="Rhea" id="RHEA:16905"/>
        <dbReference type="ChEBI" id="CHEBI:15377"/>
        <dbReference type="ChEBI" id="CHEBI:73359"/>
        <dbReference type="ChEBI" id="CHEBI:77288"/>
        <dbReference type="ChEBI" id="CHEBI:143890"/>
        <dbReference type="EC" id="3.3.2.2"/>
    </reaction>
</comment>
<feature type="transmembrane region" description="Helical" evidence="9">
    <location>
        <begin position="12"/>
        <end position="37"/>
    </location>
</feature>
<dbReference type="InterPro" id="IPR012506">
    <property type="entry name" value="TMEM86B-like"/>
</dbReference>
<dbReference type="EnsemblMetazoa" id="XM_022808370">
    <property type="protein sequence ID" value="XP_022664105"/>
    <property type="gene ID" value="LOC111251627"/>
</dbReference>
<dbReference type="Pfam" id="PF07947">
    <property type="entry name" value="YhhN"/>
    <property type="match status" value="1"/>
</dbReference>
<evidence type="ECO:0000256" key="1">
    <source>
        <dbReference type="ARBA" id="ARBA00004141"/>
    </source>
</evidence>
<keyword evidence="3 9" id="KW-0812">Transmembrane</keyword>
<dbReference type="GO" id="GO:0016020">
    <property type="term" value="C:membrane"/>
    <property type="evidence" value="ECO:0007669"/>
    <property type="project" value="UniProtKB-SubCell"/>
</dbReference>
<feature type="transmembrane region" description="Helical" evidence="9">
    <location>
        <begin position="75"/>
        <end position="95"/>
    </location>
</feature>
<accession>A0A7M7KD94</accession>